<keyword evidence="3 7" id="KW-0812">Transmembrane</keyword>
<dbReference type="InterPro" id="IPR012496">
    <property type="entry name" value="TMC_dom"/>
</dbReference>
<reference evidence="9" key="2">
    <citation type="journal article" date="2023" name="Science">
        <title>Genomic signatures of disease resistance in endangered staghorn corals.</title>
        <authorList>
            <person name="Vollmer S.V."/>
            <person name="Selwyn J.D."/>
            <person name="Despard B.A."/>
            <person name="Roesel C.L."/>
        </authorList>
    </citation>
    <scope>NUCLEOTIDE SEQUENCE</scope>
    <source>
        <strain evidence="9">K2</strain>
    </source>
</reference>
<dbReference type="EMBL" id="JARQWQ010000001">
    <property type="protein sequence ID" value="KAK2574516.1"/>
    <property type="molecule type" value="Genomic_DNA"/>
</dbReference>
<protein>
    <submittedName>
        <fullName evidence="9">Transmembrane channel-like protein 7</fullName>
    </submittedName>
</protein>
<dbReference type="Pfam" id="PF07810">
    <property type="entry name" value="TMC"/>
    <property type="match status" value="1"/>
</dbReference>
<keyword evidence="10" id="KW-1185">Reference proteome</keyword>
<evidence type="ECO:0000256" key="4">
    <source>
        <dbReference type="ARBA" id="ARBA00022989"/>
    </source>
</evidence>
<feature type="domain" description="TMC" evidence="8">
    <location>
        <begin position="519"/>
        <end position="627"/>
    </location>
</feature>
<feature type="transmembrane region" description="Helical" evidence="7">
    <location>
        <begin position="411"/>
        <end position="431"/>
    </location>
</feature>
<feature type="transmembrane region" description="Helical" evidence="7">
    <location>
        <begin position="358"/>
        <end position="380"/>
    </location>
</feature>
<feature type="transmembrane region" description="Helical" evidence="7">
    <location>
        <begin position="584"/>
        <end position="609"/>
    </location>
</feature>
<evidence type="ECO:0000313" key="10">
    <source>
        <dbReference type="Proteomes" id="UP001249851"/>
    </source>
</evidence>
<dbReference type="AlphaFoldDB" id="A0AAD9VHA7"/>
<dbReference type="PANTHER" id="PTHR23302">
    <property type="entry name" value="TRANSMEMBRANE CHANNEL-RELATED"/>
    <property type="match status" value="1"/>
</dbReference>
<feature type="transmembrane region" description="Helical" evidence="7">
    <location>
        <begin position="745"/>
        <end position="773"/>
    </location>
</feature>
<gene>
    <name evidence="9" type="ORF">P5673_000695</name>
</gene>
<accession>A0AAD9VHA7</accession>
<comment type="similarity">
    <text evidence="2">Belongs to the TMC family.</text>
</comment>
<evidence type="ECO:0000259" key="8">
    <source>
        <dbReference type="Pfam" id="PF07810"/>
    </source>
</evidence>
<dbReference type="Proteomes" id="UP001249851">
    <property type="component" value="Unassembled WGS sequence"/>
</dbReference>
<feature type="compositionally biased region" description="Basic and acidic residues" evidence="6">
    <location>
        <begin position="28"/>
        <end position="47"/>
    </location>
</feature>
<evidence type="ECO:0000256" key="5">
    <source>
        <dbReference type="ARBA" id="ARBA00023136"/>
    </source>
</evidence>
<comment type="subcellular location">
    <subcellularLocation>
        <location evidence="1">Membrane</location>
        <topology evidence="1">Multi-pass membrane protein</topology>
    </subcellularLocation>
</comment>
<evidence type="ECO:0000256" key="2">
    <source>
        <dbReference type="ARBA" id="ARBA00006510"/>
    </source>
</evidence>
<sequence length="811" mass="92660">MSEQNRTKGQIYQALNVEEEDDEDDEGNGLREAENATEIEEPRRRRKEVEPLSSRLKKLRHSRSFTLPPHALSSFTALKLTIAMEFKNRYSEVKEYLNSYELWRQPFKEIEGSFGNGVLSYFTFLKWLLLLNIYVFTLTLSFVIIPQALSTGEGLPLESPPNVSAHGKITNATSLFEMMGSQTETVYVRQRRDIKSNETVPWGTIERCHLVRPDDDYTDKPITQLVMDFISGVGWINTTLMFYGSYSNKVLVIGGRRTYYNMPLAYFMVGCVCFLVILLSILWSASQIFEESYVKEGSSYYHSYSNKVFGGWDMCIEDETAAKLQFMRIVKDIEANLEEDFRLANEAKRTQKAIYKLYTIRIFVNLIVFGLSCLSAYLIFRASQLSIQTSQGDVDINSSAKTDFIHLLKSYASPITLSVLGAVVPTLFFFLSRLEDWNPRTQVNVNGAFEVGFRRCSAGIFVQQNKPGVYAGGHFSPSMDVRESRYLKAKEMLTLKATSGPDSRGASSRYSALAIRLECWENVIGAEMYKLIWTEFFVSLLVIFFVQTPRRYFADHTIIGRKLIGRPTFSIPDNVLELVYAQSLIWIGTWYSPFIPIMAIIKLPIVFYAKKATVSHNCRSQEKAYLAGRSNYYFMILLLGTFLLCLAGVAYGITQIRPSYLYGPFSPPRKKSANQASLSTEKRCQPGISPLEKKKEVSTMLPPLESSRRERHFYRIARIRSEGLNNVYDIIPWTTSHLPSLLRSAFNVICSPVFLVVLGVIVCLGLYFFYAIAKVYRKMIRGLRQELIMASRDKKELLRIFSSPPINEDQT</sequence>
<feature type="transmembrane region" description="Helical" evidence="7">
    <location>
        <begin position="264"/>
        <end position="285"/>
    </location>
</feature>
<keyword evidence="5 7" id="KW-0472">Membrane</keyword>
<dbReference type="PANTHER" id="PTHR23302:SF24">
    <property type="entry name" value="TMC DOMAIN-CONTAINING PROTEIN"/>
    <property type="match status" value="1"/>
</dbReference>
<feature type="transmembrane region" description="Helical" evidence="7">
    <location>
        <begin position="124"/>
        <end position="145"/>
    </location>
</feature>
<feature type="transmembrane region" description="Helical" evidence="7">
    <location>
        <begin position="630"/>
        <end position="653"/>
    </location>
</feature>
<reference evidence="9" key="1">
    <citation type="journal article" date="2023" name="G3 (Bethesda)">
        <title>Whole genome assembly and annotation of the endangered Caribbean coral Acropora cervicornis.</title>
        <authorList>
            <person name="Selwyn J.D."/>
            <person name="Vollmer S.V."/>
        </authorList>
    </citation>
    <scope>NUCLEOTIDE SEQUENCE</scope>
    <source>
        <strain evidence="9">K2</strain>
    </source>
</reference>
<feature type="compositionally biased region" description="Polar residues" evidence="6">
    <location>
        <begin position="1"/>
        <end position="10"/>
    </location>
</feature>
<feature type="region of interest" description="Disordered" evidence="6">
    <location>
        <begin position="1"/>
        <end position="47"/>
    </location>
</feature>
<dbReference type="GO" id="GO:0005886">
    <property type="term" value="C:plasma membrane"/>
    <property type="evidence" value="ECO:0007669"/>
    <property type="project" value="InterPro"/>
</dbReference>
<feature type="compositionally biased region" description="Acidic residues" evidence="6">
    <location>
        <begin position="17"/>
        <end position="27"/>
    </location>
</feature>
<proteinExistence type="inferred from homology"/>
<evidence type="ECO:0000256" key="3">
    <source>
        <dbReference type="ARBA" id="ARBA00022692"/>
    </source>
</evidence>
<dbReference type="InterPro" id="IPR038900">
    <property type="entry name" value="TMC"/>
</dbReference>
<comment type="caution">
    <text evidence="9">The sequence shown here is derived from an EMBL/GenBank/DDBJ whole genome shotgun (WGS) entry which is preliminary data.</text>
</comment>
<evidence type="ECO:0000256" key="7">
    <source>
        <dbReference type="SAM" id="Phobius"/>
    </source>
</evidence>
<keyword evidence="4 7" id="KW-1133">Transmembrane helix</keyword>
<name>A0AAD9VHA7_ACRCE</name>
<evidence type="ECO:0000256" key="1">
    <source>
        <dbReference type="ARBA" id="ARBA00004141"/>
    </source>
</evidence>
<evidence type="ECO:0000313" key="9">
    <source>
        <dbReference type="EMBL" id="KAK2574516.1"/>
    </source>
</evidence>
<evidence type="ECO:0000256" key="6">
    <source>
        <dbReference type="SAM" id="MobiDB-lite"/>
    </source>
</evidence>
<feature type="transmembrane region" description="Helical" evidence="7">
    <location>
        <begin position="531"/>
        <end position="548"/>
    </location>
</feature>
<dbReference type="GO" id="GO:0008381">
    <property type="term" value="F:mechanosensitive monoatomic ion channel activity"/>
    <property type="evidence" value="ECO:0007669"/>
    <property type="project" value="TreeGrafter"/>
</dbReference>
<organism evidence="9 10">
    <name type="scientific">Acropora cervicornis</name>
    <name type="common">Staghorn coral</name>
    <dbReference type="NCBI Taxonomy" id="6130"/>
    <lineage>
        <taxon>Eukaryota</taxon>
        <taxon>Metazoa</taxon>
        <taxon>Cnidaria</taxon>
        <taxon>Anthozoa</taxon>
        <taxon>Hexacorallia</taxon>
        <taxon>Scleractinia</taxon>
        <taxon>Astrocoeniina</taxon>
        <taxon>Acroporidae</taxon>
        <taxon>Acropora</taxon>
    </lineage>
</organism>